<sequence length="700" mass="80158">MIAYIIKSSLCLLLLWAFYKLFLEKENIHFVKRFYLLFSLVFAFSIPLITLTYEIEVIAEPEVVSEITAPLLIEPEMIITEDSINYLPITLWSIYGIGMLIFGFRFMRNITDISNKIRTNERLKEPSHINVLLSSSTIPHTFLSYIFVPKKEFQNKNIPEEVLLHEKTHVVQKHTLDILFVEVLQVIFWFNPLFIFIKRSIKLNHEFLADQSVLKQRFSIQNYFELLLNYPSSSNQAVLSSPINYSLTKKRLQMMTKEFSKKRAMLKLVTLAPVLSLCVLFFNNEIVAKEVERPMEEVMFPDVEELNTLEKSSIIVLKDKEESSSLNQKQNSVQEGVTEEMVKEYNVWAKDVHTKIKGNKPITISESEIYRMINIYRNMTTEQRKGSEKFPDIPPPPPAPEAPKVKKGEKSDIPPPPPPPEAPKVKKGEKSDIPPPPPPPEAPKVKKGEKSNIPPPPPPSKAPKVKKGEKSNIPPPPAPTEKNVIEGQSKKTVKIKTDDGYAEILLSEKEDLTEEEKTELKGRVQNELARERAEIERERASLQREEAMLLAEEARMKQEIAAGNAMLIAEERRKVAEKARVMALEASQEARLRAKKEMKKAEMQAHKAEKEMRKSEMEARKSAREAEMKARKAEREAMRLARDHTPEKLIESMAKKDADFYYNGKQISAKEALKLVEDSNNNLSIDASTKNGKSKVKLKD</sequence>
<feature type="region of interest" description="Disordered" evidence="1">
    <location>
        <begin position="594"/>
        <end position="644"/>
    </location>
</feature>
<feature type="transmembrane region" description="Helical" evidence="2">
    <location>
        <begin position="178"/>
        <end position="197"/>
    </location>
</feature>
<feature type="transmembrane region" description="Helical" evidence="2">
    <location>
        <begin position="6"/>
        <end position="22"/>
    </location>
</feature>
<feature type="compositionally biased region" description="Pro residues" evidence="1">
    <location>
        <begin position="392"/>
        <end position="401"/>
    </location>
</feature>
<dbReference type="PANTHER" id="PTHR34978:SF3">
    <property type="entry name" value="SLR0241 PROTEIN"/>
    <property type="match status" value="1"/>
</dbReference>
<feature type="compositionally biased region" description="Pro residues" evidence="1">
    <location>
        <begin position="413"/>
        <end position="422"/>
    </location>
</feature>
<evidence type="ECO:0000256" key="1">
    <source>
        <dbReference type="SAM" id="MobiDB-lite"/>
    </source>
</evidence>
<organism evidence="4 5">
    <name type="scientific">Aquimarina rubra</name>
    <dbReference type="NCBI Taxonomy" id="1920033"/>
    <lineage>
        <taxon>Bacteria</taxon>
        <taxon>Pseudomonadati</taxon>
        <taxon>Bacteroidota</taxon>
        <taxon>Flavobacteriia</taxon>
        <taxon>Flavobacteriales</taxon>
        <taxon>Flavobacteriaceae</taxon>
        <taxon>Aquimarina</taxon>
    </lineage>
</organism>
<feature type="compositionally biased region" description="Basic and acidic residues" evidence="1">
    <location>
        <begin position="403"/>
        <end position="412"/>
    </location>
</feature>
<feature type="domain" description="Peptidase M56" evidence="3">
    <location>
        <begin position="142"/>
        <end position="254"/>
    </location>
</feature>
<keyword evidence="2" id="KW-1133">Transmembrane helix</keyword>
<dbReference type="CDD" id="cd07341">
    <property type="entry name" value="M56_BlaR1_MecR1_like"/>
    <property type="match status" value="1"/>
</dbReference>
<dbReference type="PANTHER" id="PTHR34978">
    <property type="entry name" value="POSSIBLE SENSOR-TRANSDUCER PROTEIN BLAR"/>
    <property type="match status" value="1"/>
</dbReference>
<feature type="compositionally biased region" description="Basic and acidic residues" evidence="1">
    <location>
        <begin position="423"/>
        <end position="432"/>
    </location>
</feature>
<feature type="transmembrane region" description="Helical" evidence="2">
    <location>
        <begin position="264"/>
        <end position="282"/>
    </location>
</feature>
<proteinExistence type="predicted"/>
<dbReference type="EMBL" id="JBHULE010000019">
    <property type="protein sequence ID" value="MFD2563142.1"/>
    <property type="molecule type" value="Genomic_DNA"/>
</dbReference>
<reference evidence="5" key="1">
    <citation type="journal article" date="2019" name="Int. J. Syst. Evol. Microbiol.">
        <title>The Global Catalogue of Microorganisms (GCM) 10K type strain sequencing project: providing services to taxonomists for standard genome sequencing and annotation.</title>
        <authorList>
            <consortium name="The Broad Institute Genomics Platform"/>
            <consortium name="The Broad Institute Genome Sequencing Center for Infectious Disease"/>
            <person name="Wu L."/>
            <person name="Ma J."/>
        </authorList>
    </citation>
    <scope>NUCLEOTIDE SEQUENCE [LARGE SCALE GENOMIC DNA]</scope>
    <source>
        <strain evidence="5">KCTC 52274</strain>
    </source>
</reference>
<evidence type="ECO:0000259" key="3">
    <source>
        <dbReference type="Pfam" id="PF05569"/>
    </source>
</evidence>
<dbReference type="Pfam" id="PF05569">
    <property type="entry name" value="Peptidase_M56"/>
    <property type="match status" value="1"/>
</dbReference>
<accession>A0ABW5LE06</accession>
<name>A0ABW5LE06_9FLAO</name>
<evidence type="ECO:0000256" key="2">
    <source>
        <dbReference type="SAM" id="Phobius"/>
    </source>
</evidence>
<feature type="region of interest" description="Disordered" evidence="1">
    <location>
        <begin position="679"/>
        <end position="700"/>
    </location>
</feature>
<dbReference type="InterPro" id="IPR008756">
    <property type="entry name" value="Peptidase_M56"/>
</dbReference>
<feature type="compositionally biased region" description="Basic and acidic residues" evidence="1">
    <location>
        <begin position="599"/>
        <end position="644"/>
    </location>
</feature>
<feature type="compositionally biased region" description="Polar residues" evidence="1">
    <location>
        <begin position="679"/>
        <end position="691"/>
    </location>
</feature>
<dbReference type="RefSeq" id="WP_378292325.1">
    <property type="nucleotide sequence ID" value="NZ_JBHULE010000019.1"/>
</dbReference>
<gene>
    <name evidence="4" type="ORF">ACFSR1_10735</name>
</gene>
<feature type="region of interest" description="Disordered" evidence="1">
    <location>
        <begin position="512"/>
        <end position="539"/>
    </location>
</feature>
<evidence type="ECO:0000313" key="5">
    <source>
        <dbReference type="Proteomes" id="UP001597319"/>
    </source>
</evidence>
<comment type="caution">
    <text evidence="4">The sequence shown here is derived from an EMBL/GenBank/DDBJ whole genome shotgun (WGS) entry which is preliminary data.</text>
</comment>
<feature type="transmembrane region" description="Helical" evidence="2">
    <location>
        <begin position="86"/>
        <end position="107"/>
    </location>
</feature>
<keyword evidence="2" id="KW-0472">Membrane</keyword>
<feature type="compositionally biased region" description="Basic and acidic residues" evidence="1">
    <location>
        <begin position="382"/>
        <end position="391"/>
    </location>
</feature>
<feature type="transmembrane region" description="Helical" evidence="2">
    <location>
        <begin position="34"/>
        <end position="53"/>
    </location>
</feature>
<feature type="compositionally biased region" description="Pro residues" evidence="1">
    <location>
        <begin position="433"/>
        <end position="442"/>
    </location>
</feature>
<dbReference type="InterPro" id="IPR052173">
    <property type="entry name" value="Beta-lactam_resp_regulator"/>
</dbReference>
<evidence type="ECO:0000313" key="4">
    <source>
        <dbReference type="EMBL" id="MFD2563142.1"/>
    </source>
</evidence>
<protein>
    <submittedName>
        <fullName evidence="4">M56 family metallopeptidase</fullName>
    </submittedName>
</protein>
<keyword evidence="5" id="KW-1185">Reference proteome</keyword>
<dbReference type="Proteomes" id="UP001597319">
    <property type="component" value="Unassembled WGS sequence"/>
</dbReference>
<feature type="transmembrane region" description="Helical" evidence="2">
    <location>
        <begin position="128"/>
        <end position="148"/>
    </location>
</feature>
<feature type="region of interest" description="Disordered" evidence="1">
    <location>
        <begin position="382"/>
        <end position="492"/>
    </location>
</feature>
<keyword evidence="2" id="KW-0812">Transmembrane</keyword>
<feature type="compositionally biased region" description="Basic and acidic residues" evidence="1">
    <location>
        <begin position="518"/>
        <end position="539"/>
    </location>
</feature>